<evidence type="ECO:0000256" key="5">
    <source>
        <dbReference type="SAM" id="MobiDB-lite"/>
    </source>
</evidence>
<evidence type="ECO:0000313" key="7">
    <source>
        <dbReference type="EMBL" id="KAL3652573.1"/>
    </source>
</evidence>
<feature type="compositionally biased region" description="Acidic residues" evidence="5">
    <location>
        <begin position="16"/>
        <end position="28"/>
    </location>
</feature>
<keyword evidence="2 4" id="KW-0863">Zinc-finger</keyword>
<protein>
    <recommendedName>
        <fullName evidence="6">SBP-type domain-containing protein</fullName>
    </recommendedName>
</protein>
<dbReference type="PANTHER" id="PTHR31251:SF226">
    <property type="entry name" value="SQUAMOSA PROMOTER-BINDING-LIKE PROTEIN 6"/>
    <property type="match status" value="1"/>
</dbReference>
<dbReference type="Pfam" id="PF03110">
    <property type="entry name" value="SBP"/>
    <property type="match status" value="1"/>
</dbReference>
<dbReference type="GO" id="GO:0008270">
    <property type="term" value="F:zinc ion binding"/>
    <property type="evidence" value="ECO:0007669"/>
    <property type="project" value="UniProtKB-KW"/>
</dbReference>
<dbReference type="Proteomes" id="UP001632038">
    <property type="component" value="Unassembled WGS sequence"/>
</dbReference>
<evidence type="ECO:0000256" key="4">
    <source>
        <dbReference type="PROSITE-ProRule" id="PRU00470"/>
    </source>
</evidence>
<keyword evidence="3" id="KW-0862">Zinc</keyword>
<accession>A0ABD3EDR9</accession>
<evidence type="ECO:0000259" key="6">
    <source>
        <dbReference type="PROSITE" id="PS51141"/>
    </source>
</evidence>
<name>A0ABD3EDR9_9LAMI</name>
<keyword evidence="1" id="KW-0479">Metal-binding</keyword>
<feature type="region of interest" description="Disordered" evidence="5">
    <location>
        <begin position="16"/>
        <end position="48"/>
    </location>
</feature>
<gene>
    <name evidence="7" type="ORF">CASFOL_002254</name>
</gene>
<dbReference type="Gene3D" id="4.10.1100.10">
    <property type="entry name" value="Transcription factor, SBP-box domain"/>
    <property type="match status" value="1"/>
</dbReference>
<keyword evidence="8" id="KW-1185">Reference proteome</keyword>
<evidence type="ECO:0000313" key="8">
    <source>
        <dbReference type="Proteomes" id="UP001632038"/>
    </source>
</evidence>
<sequence length="166" mass="19216">MKNMMSSYLKIKKLVEDEDEDEEEEEMFVETQMKRKRQSLGEGVSGADKTPAAGRVAAAAPFCVVERCQADLSGFKKYYQKHRVCVVHSKAPLVLVDGFSQRFCQQCSRFHDVSEFDDTKRSCRRRLAGHNERRRKSWIESQKCPTRLRIKLLNQGSSENQDLDIH</sequence>
<comment type="caution">
    <text evidence="7">The sequence shown here is derived from an EMBL/GenBank/DDBJ whole genome shotgun (WGS) entry which is preliminary data.</text>
</comment>
<dbReference type="AlphaFoldDB" id="A0ABD3EDR9"/>
<dbReference type="InterPro" id="IPR044817">
    <property type="entry name" value="SBP-like"/>
</dbReference>
<evidence type="ECO:0000256" key="2">
    <source>
        <dbReference type="ARBA" id="ARBA00022771"/>
    </source>
</evidence>
<evidence type="ECO:0000256" key="3">
    <source>
        <dbReference type="ARBA" id="ARBA00022833"/>
    </source>
</evidence>
<proteinExistence type="predicted"/>
<dbReference type="InterPro" id="IPR036893">
    <property type="entry name" value="SBP_sf"/>
</dbReference>
<dbReference type="PANTHER" id="PTHR31251">
    <property type="entry name" value="SQUAMOSA PROMOTER-BINDING-LIKE PROTEIN 4"/>
    <property type="match status" value="1"/>
</dbReference>
<dbReference type="InterPro" id="IPR004333">
    <property type="entry name" value="SBP_dom"/>
</dbReference>
<feature type="domain" description="SBP-type" evidence="6">
    <location>
        <begin position="60"/>
        <end position="137"/>
    </location>
</feature>
<organism evidence="7 8">
    <name type="scientific">Castilleja foliolosa</name>
    <dbReference type="NCBI Taxonomy" id="1961234"/>
    <lineage>
        <taxon>Eukaryota</taxon>
        <taxon>Viridiplantae</taxon>
        <taxon>Streptophyta</taxon>
        <taxon>Embryophyta</taxon>
        <taxon>Tracheophyta</taxon>
        <taxon>Spermatophyta</taxon>
        <taxon>Magnoliopsida</taxon>
        <taxon>eudicotyledons</taxon>
        <taxon>Gunneridae</taxon>
        <taxon>Pentapetalae</taxon>
        <taxon>asterids</taxon>
        <taxon>lamiids</taxon>
        <taxon>Lamiales</taxon>
        <taxon>Orobanchaceae</taxon>
        <taxon>Pedicularideae</taxon>
        <taxon>Castillejinae</taxon>
        <taxon>Castilleja</taxon>
    </lineage>
</organism>
<dbReference type="SUPFAM" id="SSF103612">
    <property type="entry name" value="SBT domain"/>
    <property type="match status" value="1"/>
</dbReference>
<dbReference type="PROSITE" id="PS51141">
    <property type="entry name" value="ZF_SBP"/>
    <property type="match status" value="1"/>
</dbReference>
<dbReference type="EMBL" id="JAVIJP010000005">
    <property type="protein sequence ID" value="KAL3652573.1"/>
    <property type="molecule type" value="Genomic_DNA"/>
</dbReference>
<reference evidence="8" key="1">
    <citation type="journal article" date="2024" name="IScience">
        <title>Strigolactones Initiate the Formation of Haustorium-like Structures in Castilleja.</title>
        <authorList>
            <person name="Buerger M."/>
            <person name="Peterson D."/>
            <person name="Chory J."/>
        </authorList>
    </citation>
    <scope>NUCLEOTIDE SEQUENCE [LARGE SCALE GENOMIC DNA]</scope>
</reference>
<evidence type="ECO:0000256" key="1">
    <source>
        <dbReference type="ARBA" id="ARBA00022723"/>
    </source>
</evidence>